<protein>
    <submittedName>
        <fullName evidence="1">Uncharacterized protein</fullName>
    </submittedName>
</protein>
<comment type="caution">
    <text evidence="1">The sequence shown here is derived from an EMBL/GenBank/DDBJ whole genome shotgun (WGS) entry which is preliminary data.</text>
</comment>
<dbReference type="EMBL" id="JAPDRQ010000017">
    <property type="protein sequence ID" value="KAJ9662170.1"/>
    <property type="molecule type" value="Genomic_DNA"/>
</dbReference>
<reference evidence="1" key="1">
    <citation type="submission" date="2022-10" db="EMBL/GenBank/DDBJ databases">
        <title>Culturing micro-colonial fungi from biological soil crusts in the Mojave desert and describing Neophaeococcomyces mojavensis, and introducing the new genera and species Taxawa tesnikishii.</title>
        <authorList>
            <person name="Kurbessoian T."/>
            <person name="Stajich J.E."/>
        </authorList>
    </citation>
    <scope>NUCLEOTIDE SEQUENCE</scope>
    <source>
        <strain evidence="1">JES_112</strain>
    </source>
</reference>
<name>A0ACC3AGN7_9EURO</name>
<organism evidence="1 2">
    <name type="scientific">Neophaeococcomyces mojaviensis</name>
    <dbReference type="NCBI Taxonomy" id="3383035"/>
    <lineage>
        <taxon>Eukaryota</taxon>
        <taxon>Fungi</taxon>
        <taxon>Dikarya</taxon>
        <taxon>Ascomycota</taxon>
        <taxon>Pezizomycotina</taxon>
        <taxon>Eurotiomycetes</taxon>
        <taxon>Chaetothyriomycetidae</taxon>
        <taxon>Chaetothyriales</taxon>
        <taxon>Chaetothyriales incertae sedis</taxon>
        <taxon>Neophaeococcomyces</taxon>
    </lineage>
</organism>
<proteinExistence type="predicted"/>
<evidence type="ECO:0000313" key="1">
    <source>
        <dbReference type="EMBL" id="KAJ9662170.1"/>
    </source>
</evidence>
<accession>A0ACC3AGN7</accession>
<evidence type="ECO:0000313" key="2">
    <source>
        <dbReference type="Proteomes" id="UP001172386"/>
    </source>
</evidence>
<keyword evidence="2" id="KW-1185">Reference proteome</keyword>
<dbReference type="Proteomes" id="UP001172386">
    <property type="component" value="Unassembled WGS sequence"/>
</dbReference>
<gene>
    <name evidence="1" type="ORF">H2198_001521</name>
</gene>
<sequence>MDANHLRKLACALTHIQDATIDWAEFAKDRGITRKDNALRNFKIMIAKYGIEYSDNKFTVVDGFDYTTLGTNPSTPKLAKVKTPRKRKEKDDNEVADADAEQSPKKKTKAKSKDPEVHAAEVTESKYADVDDV</sequence>